<dbReference type="InterPro" id="IPR006448">
    <property type="entry name" value="Phage_term_ssu_P27"/>
</dbReference>
<proteinExistence type="predicted"/>
<dbReference type="Proteomes" id="UP001241748">
    <property type="component" value="Unassembled WGS sequence"/>
</dbReference>
<organism evidence="2 3">
    <name type="scientific">Neobacillus driksii</name>
    <dbReference type="NCBI Taxonomy" id="3035913"/>
    <lineage>
        <taxon>Bacteria</taxon>
        <taxon>Bacillati</taxon>
        <taxon>Bacillota</taxon>
        <taxon>Bacilli</taxon>
        <taxon>Bacillales</taxon>
        <taxon>Bacillaceae</taxon>
        <taxon>Neobacillus</taxon>
    </lineage>
</organism>
<evidence type="ECO:0000313" key="2">
    <source>
        <dbReference type="EMBL" id="MFB3166562.1"/>
    </source>
</evidence>
<keyword evidence="3" id="KW-1185">Reference proteome</keyword>
<dbReference type="RefSeq" id="WP_306076977.1">
    <property type="nucleotide sequence ID" value="NZ_JAROBZ020000001.1"/>
</dbReference>
<dbReference type="Pfam" id="PF05119">
    <property type="entry name" value="Terminase_4"/>
    <property type="match status" value="1"/>
</dbReference>
<accession>A0ABV4YNZ0</accession>
<comment type="caution">
    <text evidence="2">The sequence shown here is derived from an EMBL/GenBank/DDBJ whole genome shotgun (WGS) entry which is preliminary data.</text>
</comment>
<evidence type="ECO:0000313" key="3">
    <source>
        <dbReference type="Proteomes" id="UP001241748"/>
    </source>
</evidence>
<dbReference type="NCBIfam" id="TIGR01558">
    <property type="entry name" value="sm_term_P27"/>
    <property type="match status" value="1"/>
</dbReference>
<reference evidence="2 3" key="1">
    <citation type="submission" date="2024-05" db="EMBL/GenBank/DDBJ databases">
        <authorList>
            <person name="Venkateswaran K."/>
        </authorList>
    </citation>
    <scope>NUCLEOTIDE SEQUENCE [LARGE SCALE GENOMIC DNA]</scope>
    <source>
        <strain evidence="2 3">179-C4-2-HS</strain>
    </source>
</reference>
<protein>
    <submittedName>
        <fullName evidence="2">Phage terminase small subunit P27 family</fullName>
    </submittedName>
</protein>
<gene>
    <name evidence="2" type="ORF">P5G62_005510</name>
</gene>
<name>A0ABV4YNZ0_9BACI</name>
<feature type="compositionally biased region" description="Basic and acidic residues" evidence="1">
    <location>
        <begin position="15"/>
        <end position="29"/>
    </location>
</feature>
<dbReference type="EMBL" id="JAROBZ020000001">
    <property type="protein sequence ID" value="MFB3166562.1"/>
    <property type="molecule type" value="Genomic_DNA"/>
</dbReference>
<evidence type="ECO:0000256" key="1">
    <source>
        <dbReference type="SAM" id="MobiDB-lite"/>
    </source>
</evidence>
<sequence length="161" mass="18021">MSKVKPVSLRTGAMTKEEQINRKNAEDKLKGKKYIPQTPPSDLCSKGKKAYREIIESLPKDFLNNTDVHTVSIVADAIANMQKCRDIIQKDGLIVEYTNNSGAVNKDQNKAILIYQKYSEIFHKFAGELGLSPSARSKLALMLNEEIERESDPLLKILGKA</sequence>
<feature type="region of interest" description="Disordered" evidence="1">
    <location>
        <begin position="1"/>
        <end position="45"/>
    </location>
</feature>